<protein>
    <submittedName>
        <fullName evidence="4">Unannotated protein</fullName>
    </submittedName>
</protein>
<accession>A0A6J6FUL8</accession>
<comment type="similarity">
    <text evidence="1">Belongs to the transferase hexapeptide repeat family.</text>
</comment>
<proteinExistence type="inferred from homology"/>
<dbReference type="CDD" id="cd04181">
    <property type="entry name" value="NTP_transferase"/>
    <property type="match status" value="1"/>
</dbReference>
<evidence type="ECO:0000259" key="3">
    <source>
        <dbReference type="Pfam" id="PF25087"/>
    </source>
</evidence>
<sequence>MHAVVLVGGFGTRLRPLTFEIPKPLLPVCNIPLLERLMTSLAHGGVTHAVLALGFKPEPFLKAFPNNRCADVELSYAVEDRPLDTSGAIGFAAREAKIYERGETFIVANGDILTDLDVAELVSFHHSVKAEGTIHLTPVADPSQYGVVETDATGKVLRFVEKPKTGETVSRHVNGGTYIFETSALERMPGTTPLSIERETFPEMVRDGVLYAFATDDYWIDAGRPDTYVRSNIELLSRKSIYKVIPIDVSAKVDATAVITQSAIGANCVVGENVQIVRSVLMNGAKVDANAVVIDSAVMGHVGAFAQVTSCLIGAQGEVNSGAVLKDAKVPDPAC</sequence>
<gene>
    <name evidence="4" type="ORF">UFOPK1826_00141</name>
</gene>
<dbReference type="InterPro" id="IPR029044">
    <property type="entry name" value="Nucleotide-diphossugar_trans"/>
</dbReference>
<organism evidence="4">
    <name type="scientific">freshwater metagenome</name>
    <dbReference type="NCBI Taxonomy" id="449393"/>
    <lineage>
        <taxon>unclassified sequences</taxon>
        <taxon>metagenomes</taxon>
        <taxon>ecological metagenomes</taxon>
    </lineage>
</organism>
<name>A0A6J6FUL8_9ZZZZ</name>
<dbReference type="InterPro" id="IPR056729">
    <property type="entry name" value="GMPPB_C"/>
</dbReference>
<dbReference type="PANTHER" id="PTHR22572">
    <property type="entry name" value="SUGAR-1-PHOSPHATE GUANYL TRANSFERASE"/>
    <property type="match status" value="1"/>
</dbReference>
<dbReference type="AlphaFoldDB" id="A0A6J6FUL8"/>
<evidence type="ECO:0000259" key="2">
    <source>
        <dbReference type="Pfam" id="PF00483"/>
    </source>
</evidence>
<dbReference type="InterPro" id="IPR005835">
    <property type="entry name" value="NTP_transferase_dom"/>
</dbReference>
<dbReference type="Gene3D" id="3.90.550.10">
    <property type="entry name" value="Spore Coat Polysaccharide Biosynthesis Protein SpsA, Chain A"/>
    <property type="match status" value="1"/>
</dbReference>
<evidence type="ECO:0000256" key="1">
    <source>
        <dbReference type="ARBA" id="ARBA00007274"/>
    </source>
</evidence>
<dbReference type="EMBL" id="CAEZUN010000011">
    <property type="protein sequence ID" value="CAB4592421.1"/>
    <property type="molecule type" value="Genomic_DNA"/>
</dbReference>
<dbReference type="SUPFAM" id="SSF53448">
    <property type="entry name" value="Nucleotide-diphospho-sugar transferases"/>
    <property type="match status" value="1"/>
</dbReference>
<reference evidence="4" key="1">
    <citation type="submission" date="2020-05" db="EMBL/GenBank/DDBJ databases">
        <authorList>
            <person name="Chiriac C."/>
            <person name="Salcher M."/>
            <person name="Ghai R."/>
            <person name="Kavagutti S V."/>
        </authorList>
    </citation>
    <scope>NUCLEOTIDE SEQUENCE</scope>
</reference>
<feature type="domain" description="Mannose-1-phosphate guanyltransferase C-terminal" evidence="3">
    <location>
        <begin position="246"/>
        <end position="330"/>
    </location>
</feature>
<dbReference type="Pfam" id="PF00483">
    <property type="entry name" value="NTP_transferase"/>
    <property type="match status" value="1"/>
</dbReference>
<dbReference type="Gene3D" id="2.160.10.10">
    <property type="entry name" value="Hexapeptide repeat proteins"/>
    <property type="match status" value="1"/>
</dbReference>
<evidence type="ECO:0000313" key="4">
    <source>
        <dbReference type="EMBL" id="CAB4592421.1"/>
    </source>
</evidence>
<dbReference type="InterPro" id="IPR050486">
    <property type="entry name" value="Mannose-1P_guanyltransferase"/>
</dbReference>
<dbReference type="Pfam" id="PF25087">
    <property type="entry name" value="GMPPB_C"/>
    <property type="match status" value="1"/>
</dbReference>
<feature type="domain" description="Nucleotidyl transferase" evidence="2">
    <location>
        <begin position="3"/>
        <end position="235"/>
    </location>
</feature>